<reference evidence="4 5" key="1">
    <citation type="submission" date="2019-12" db="EMBL/GenBank/DDBJ databases">
        <title>Chitinophaga sp. strain ysch24 (GDMCC 1.1355), whole genome shotgun sequence.</title>
        <authorList>
            <person name="Zhang X."/>
        </authorList>
    </citation>
    <scope>NUCLEOTIDE SEQUENCE [LARGE SCALE GENOMIC DNA]</scope>
    <source>
        <strain evidence="5">ysch24</strain>
    </source>
</reference>
<evidence type="ECO:0000259" key="2">
    <source>
        <dbReference type="PROSITE" id="PS50110"/>
    </source>
</evidence>
<keyword evidence="1" id="KW-0597">Phosphoprotein</keyword>
<dbReference type="GO" id="GO:0003677">
    <property type="term" value="F:DNA binding"/>
    <property type="evidence" value="ECO:0007669"/>
    <property type="project" value="InterPro"/>
</dbReference>
<dbReference type="InterPro" id="IPR011006">
    <property type="entry name" value="CheY-like_superfamily"/>
</dbReference>
<proteinExistence type="predicted"/>
<dbReference type="Gene3D" id="2.40.50.1020">
    <property type="entry name" value="LytTr DNA-binding domain"/>
    <property type="match status" value="1"/>
</dbReference>
<dbReference type="GO" id="GO:0000156">
    <property type="term" value="F:phosphorelay response regulator activity"/>
    <property type="evidence" value="ECO:0007669"/>
    <property type="project" value="InterPro"/>
</dbReference>
<dbReference type="InterPro" id="IPR046947">
    <property type="entry name" value="LytR-like"/>
</dbReference>
<organism evidence="4 5">
    <name type="scientific">Chitinophaga tropicalis</name>
    <dbReference type="NCBI Taxonomy" id="2683588"/>
    <lineage>
        <taxon>Bacteria</taxon>
        <taxon>Pseudomonadati</taxon>
        <taxon>Bacteroidota</taxon>
        <taxon>Chitinophagia</taxon>
        <taxon>Chitinophagales</taxon>
        <taxon>Chitinophagaceae</taxon>
        <taxon>Chitinophaga</taxon>
    </lineage>
</organism>
<evidence type="ECO:0000256" key="1">
    <source>
        <dbReference type="PROSITE-ProRule" id="PRU00169"/>
    </source>
</evidence>
<dbReference type="Proteomes" id="UP000461730">
    <property type="component" value="Unassembled WGS sequence"/>
</dbReference>
<dbReference type="InterPro" id="IPR001789">
    <property type="entry name" value="Sig_transdc_resp-reg_receiver"/>
</dbReference>
<dbReference type="EMBL" id="WRXN01000004">
    <property type="protein sequence ID" value="MVT08741.1"/>
    <property type="molecule type" value="Genomic_DNA"/>
</dbReference>
<dbReference type="AlphaFoldDB" id="A0A7K1U320"/>
<evidence type="ECO:0000313" key="5">
    <source>
        <dbReference type="Proteomes" id="UP000461730"/>
    </source>
</evidence>
<evidence type="ECO:0000313" key="4">
    <source>
        <dbReference type="EMBL" id="MVT08741.1"/>
    </source>
</evidence>
<accession>A0A7K1U320</accession>
<feature type="domain" description="Response regulatory" evidence="2">
    <location>
        <begin position="3"/>
        <end position="114"/>
    </location>
</feature>
<protein>
    <submittedName>
        <fullName evidence="4">Response regulator</fullName>
    </submittedName>
</protein>
<evidence type="ECO:0000259" key="3">
    <source>
        <dbReference type="PROSITE" id="PS50930"/>
    </source>
</evidence>
<dbReference type="PANTHER" id="PTHR37299">
    <property type="entry name" value="TRANSCRIPTIONAL REGULATOR-RELATED"/>
    <property type="match status" value="1"/>
</dbReference>
<comment type="caution">
    <text evidence="4">The sequence shown here is derived from an EMBL/GenBank/DDBJ whole genome shotgun (WGS) entry which is preliminary data.</text>
</comment>
<dbReference type="SMART" id="SM00850">
    <property type="entry name" value="LytTR"/>
    <property type="match status" value="1"/>
</dbReference>
<dbReference type="RefSeq" id="WP_157306167.1">
    <property type="nucleotide sequence ID" value="NZ_WRXN01000004.1"/>
</dbReference>
<feature type="modified residue" description="4-aspartylphosphate" evidence="1">
    <location>
        <position position="54"/>
    </location>
</feature>
<sequence length="227" mass="26157">MLKAIAIDDEPLALELIETFCKGLDLVSIEKTFTKTGAALQYLEKHPVDLLFLDINMPSTSGIRFYESLQHKPLLIFTTSYSEYAIESYDLDAVDYLLKPFTVKRFEKAVQKAYEKYKLMQPGKDSFLLLKADYGLVKVVLGDILFIEGLDNYLKIHLRNQNALVVRMTMKTLQEKLPVSDFIRVHRSYIVPLNRIETVRNKIITIAGEEIPIGTSYEEAFFFQFKP</sequence>
<feature type="domain" description="HTH LytTR-type" evidence="3">
    <location>
        <begin position="128"/>
        <end position="200"/>
    </location>
</feature>
<dbReference type="InterPro" id="IPR007492">
    <property type="entry name" value="LytTR_DNA-bd_dom"/>
</dbReference>
<gene>
    <name evidence="4" type="ORF">GO493_10745</name>
</gene>
<dbReference type="SMART" id="SM00448">
    <property type="entry name" value="REC"/>
    <property type="match status" value="1"/>
</dbReference>
<dbReference type="PROSITE" id="PS50110">
    <property type="entry name" value="RESPONSE_REGULATORY"/>
    <property type="match status" value="1"/>
</dbReference>
<dbReference type="Pfam" id="PF00072">
    <property type="entry name" value="Response_reg"/>
    <property type="match status" value="1"/>
</dbReference>
<dbReference type="PROSITE" id="PS50930">
    <property type="entry name" value="HTH_LYTTR"/>
    <property type="match status" value="1"/>
</dbReference>
<dbReference type="Pfam" id="PF04397">
    <property type="entry name" value="LytTR"/>
    <property type="match status" value="1"/>
</dbReference>
<keyword evidence="5" id="KW-1185">Reference proteome</keyword>
<dbReference type="Gene3D" id="3.40.50.2300">
    <property type="match status" value="1"/>
</dbReference>
<dbReference type="SUPFAM" id="SSF52172">
    <property type="entry name" value="CheY-like"/>
    <property type="match status" value="1"/>
</dbReference>
<dbReference type="PANTHER" id="PTHR37299:SF1">
    <property type="entry name" value="STAGE 0 SPORULATION PROTEIN A HOMOLOG"/>
    <property type="match status" value="1"/>
</dbReference>
<name>A0A7K1U320_9BACT</name>